<organism evidence="3 4">
    <name type="scientific">Hyphopichia burtonii NRRL Y-1933</name>
    <dbReference type="NCBI Taxonomy" id="984485"/>
    <lineage>
        <taxon>Eukaryota</taxon>
        <taxon>Fungi</taxon>
        <taxon>Dikarya</taxon>
        <taxon>Ascomycota</taxon>
        <taxon>Saccharomycotina</taxon>
        <taxon>Pichiomycetes</taxon>
        <taxon>Debaryomycetaceae</taxon>
        <taxon>Hyphopichia</taxon>
    </lineage>
</organism>
<proteinExistence type="predicted"/>
<evidence type="ECO:0000256" key="1">
    <source>
        <dbReference type="ARBA" id="ARBA00004173"/>
    </source>
</evidence>
<dbReference type="STRING" id="984485.A0A1E4RSK1"/>
<dbReference type="GeneID" id="30995145"/>
<dbReference type="RefSeq" id="XP_020079285.1">
    <property type="nucleotide sequence ID" value="XM_020220595.1"/>
</dbReference>
<name>A0A1E4RSK1_9ASCO</name>
<accession>A0A1E4RSK1</accession>
<dbReference type="Proteomes" id="UP000095085">
    <property type="component" value="Unassembled WGS sequence"/>
</dbReference>
<dbReference type="GO" id="GO:0005739">
    <property type="term" value="C:mitochondrion"/>
    <property type="evidence" value="ECO:0007669"/>
    <property type="project" value="UniProtKB-SubCell"/>
</dbReference>
<dbReference type="InterPro" id="IPR002885">
    <property type="entry name" value="PPR_rpt"/>
</dbReference>
<dbReference type="InterPro" id="IPR011990">
    <property type="entry name" value="TPR-like_helical_dom_sf"/>
</dbReference>
<comment type="subcellular location">
    <subcellularLocation>
        <location evidence="1">Mitochondrion</location>
    </subcellularLocation>
</comment>
<protein>
    <recommendedName>
        <fullName evidence="2">Mitochondrial 15S rRNA processing factor CCM1</fullName>
    </recommendedName>
</protein>
<sequence length="951" mass="109482">MSQLLSRSSGSIIHGRWLCKSFAARYATASAVTIRNEKSKTSSHLKAKLEYFENTGQIMKLTPIQQRNKLNKKFEKTKFDISKNSYSPQKALLTLKSKFDDGILQKSNGDPIILDKLTINDLKITSPVSKDIFHSIVNAKKLNKDRLNTKLLTFLLGTTTEQLKDSHVVTKDTIKFLERDEDHLRAQQLCKLAGDKGRVGMNAIIQWLLEKGDHAKAFKVYNDRKKWNIQPNNYTHIILFNGLAKSTEWGKMPKSTIETCIKQFETIRANNKSIKDSEKEGKVICSVEHFNSCLSVLMKNFDSEQETAWDFFNSVVDPDQFDKLPRIQPDSQTYTIFINGLKKYHTHQAELILKDRNLSSKERTLKLLSNQRRMITKAEQVFQHALKKATPEKPPTKAEADADPNLLADYKKKLRVKLVDIDHALATSFLSCYINNFSGTSTSHRLGSHYKFVEQGLTYLAAWCPEIDSMFHFINKSKKSKSSIFEPNDILKRSTDLRIHTALESPEMHNFNESINPNTLELNDDKSKLNPTVIFPPPSHTKNKNRAILTPKEKRLVDFSRPRFVDIYTTSNDSKGVSNKKITQEKRKGVNKFLLQLALDGLIALGNEKAFILGVWYIITKWGGVYASRTDIINTIQETGIAKGVLNENYMVEPHQTDRNEGKEVKSENMDKKSFTDIPRAERFDITPPHDSDILDVMLIENFIYKIHENIHSKNGSQLILEILRVLVNKETNLSSSLQPRLKTFHSIFSVLMKELHDFNDYNYDKGVKSNRSRNVKDNTPKKSIDDNQLHYFLRNLNDFMNCLLVYDANTFKGTKKVVLPNYHIESYNRIIERVYDTTWLIPHDNKAVVCQLHKSILKSGILFYRPQDLIDPREKLQFSKPILKSMQHVYDYLKSTQNLSKNDTKLMLNLRGIFQIDSKTPEALEKFNAHARNVYKFIDASQSLQPLYSI</sequence>
<dbReference type="AlphaFoldDB" id="A0A1E4RSK1"/>
<evidence type="ECO:0000256" key="2">
    <source>
        <dbReference type="ARBA" id="ARBA00044527"/>
    </source>
</evidence>
<evidence type="ECO:0000313" key="3">
    <source>
        <dbReference type="EMBL" id="ODV70218.1"/>
    </source>
</evidence>
<keyword evidence="4" id="KW-1185">Reference proteome</keyword>
<gene>
    <name evidence="3" type="ORF">HYPBUDRAFT_151632</name>
</gene>
<dbReference type="Pfam" id="PF13041">
    <property type="entry name" value="PPR_2"/>
    <property type="match status" value="1"/>
</dbReference>
<dbReference type="Gene3D" id="1.25.40.10">
    <property type="entry name" value="Tetratricopeptide repeat domain"/>
    <property type="match status" value="1"/>
</dbReference>
<reference evidence="4" key="1">
    <citation type="submission" date="2016-05" db="EMBL/GenBank/DDBJ databases">
        <title>Comparative genomics of biotechnologically important yeasts.</title>
        <authorList>
            <consortium name="DOE Joint Genome Institute"/>
            <person name="Riley R."/>
            <person name="Haridas S."/>
            <person name="Wolfe K.H."/>
            <person name="Lopes M.R."/>
            <person name="Hittinger C.T."/>
            <person name="Goker M."/>
            <person name="Salamov A."/>
            <person name="Wisecaver J."/>
            <person name="Long T.M."/>
            <person name="Aerts A.L."/>
            <person name="Barry K."/>
            <person name="Choi C."/>
            <person name="Clum A."/>
            <person name="Coughlan A.Y."/>
            <person name="Deshpande S."/>
            <person name="Douglass A.P."/>
            <person name="Hanson S.J."/>
            <person name="Klenk H.-P."/>
            <person name="Labutti K."/>
            <person name="Lapidus A."/>
            <person name="Lindquist E."/>
            <person name="Lipzen A."/>
            <person name="Meier-Kolthoff J.P."/>
            <person name="Ohm R.A."/>
            <person name="Otillar R.P."/>
            <person name="Pangilinan J."/>
            <person name="Peng Y."/>
            <person name="Rokas A."/>
            <person name="Rosa C.A."/>
            <person name="Scheuner C."/>
            <person name="Sibirny A.A."/>
            <person name="Slot J.C."/>
            <person name="Stielow J.B."/>
            <person name="Sun H."/>
            <person name="Kurtzman C.P."/>
            <person name="Blackwell M."/>
            <person name="Grigoriev I.V."/>
            <person name="Jeffries T.W."/>
        </authorList>
    </citation>
    <scope>NUCLEOTIDE SEQUENCE [LARGE SCALE GENOMIC DNA]</scope>
    <source>
        <strain evidence="4">NRRL Y-1933</strain>
    </source>
</reference>
<evidence type="ECO:0000313" key="4">
    <source>
        <dbReference type="Proteomes" id="UP000095085"/>
    </source>
</evidence>
<dbReference type="OrthoDB" id="185373at2759"/>
<dbReference type="EMBL" id="KV454538">
    <property type="protein sequence ID" value="ODV70218.1"/>
    <property type="molecule type" value="Genomic_DNA"/>
</dbReference>